<protein>
    <submittedName>
        <fullName evidence="3">Uncharacterized protein</fullName>
    </submittedName>
</protein>
<organism evidence="3 4">
    <name type="scientific">Asparagus officinalis</name>
    <name type="common">Garden asparagus</name>
    <dbReference type="NCBI Taxonomy" id="4686"/>
    <lineage>
        <taxon>Eukaryota</taxon>
        <taxon>Viridiplantae</taxon>
        <taxon>Streptophyta</taxon>
        <taxon>Embryophyta</taxon>
        <taxon>Tracheophyta</taxon>
        <taxon>Spermatophyta</taxon>
        <taxon>Magnoliopsida</taxon>
        <taxon>Liliopsida</taxon>
        <taxon>Asparagales</taxon>
        <taxon>Asparagaceae</taxon>
        <taxon>Asparagoideae</taxon>
        <taxon>Asparagus</taxon>
    </lineage>
</organism>
<dbReference type="AlphaFoldDB" id="A0A5P1FRU3"/>
<keyword evidence="4" id="KW-1185">Reference proteome</keyword>
<accession>A0A5P1FRU3</accession>
<dbReference type="PANTHER" id="PTHR34360">
    <property type="entry name" value="OS08G0519400 PROTEIN"/>
    <property type="match status" value="1"/>
</dbReference>
<name>A0A5P1FRU3_ASPOF</name>
<keyword evidence="1" id="KW-0175">Coiled coil</keyword>
<dbReference type="OMA" id="FPLMSAW"/>
<sequence length="338" mass="38668">MAWAVLLILASFLTLPLPFLSIASRLLNHNGKFKRRFMLSFFSVHLLLCAAIFALSDLDSSSSSNYHGLISELDDLNLKVSRLETILEENTYILVSKTLDLDEYNKQIEELEHEIQFLQNSLNKMKTSAGSSSDSETVVAALEQEVRLLWAESRKNNFNYHMLESKANEEENKVKEVTSVIVKMENIITEQWIQIRQLEQSLQMMKIMKSNVHKKSTAKAQKERPILFSVLKFMKGVRYGYLSDGGGPDLVDAFFPGNYISKSFISRAIDHLKRMWSAIKKWHHELQGSVKWALEMNEFTAPLANKEVIFFLASVLVVMPIMSAWGLFCNLSESWTAD</sequence>
<dbReference type="EMBL" id="CM007381">
    <property type="protein sequence ID" value="ONK80157.1"/>
    <property type="molecule type" value="Genomic_DNA"/>
</dbReference>
<gene>
    <name evidence="3" type="ORF">A4U43_C01F14500</name>
</gene>
<dbReference type="Gramene" id="ONK80157">
    <property type="protein sequence ID" value="ONK80157"/>
    <property type="gene ID" value="A4U43_C01F14500"/>
</dbReference>
<keyword evidence="2" id="KW-1133">Transmembrane helix</keyword>
<dbReference type="PANTHER" id="PTHR34360:SF2">
    <property type="entry name" value="MYOSIN HEAVY CHAIN-LIKE PROTEIN"/>
    <property type="match status" value="1"/>
</dbReference>
<evidence type="ECO:0000256" key="2">
    <source>
        <dbReference type="SAM" id="Phobius"/>
    </source>
</evidence>
<keyword evidence="2" id="KW-0812">Transmembrane</keyword>
<feature type="coiled-coil region" evidence="1">
    <location>
        <begin position="94"/>
        <end position="128"/>
    </location>
</feature>
<evidence type="ECO:0000256" key="1">
    <source>
        <dbReference type="SAM" id="Coils"/>
    </source>
</evidence>
<evidence type="ECO:0000313" key="3">
    <source>
        <dbReference type="EMBL" id="ONK80157.1"/>
    </source>
</evidence>
<dbReference type="Proteomes" id="UP000243459">
    <property type="component" value="Chromosome 1"/>
</dbReference>
<feature type="transmembrane region" description="Helical" evidence="2">
    <location>
        <begin position="39"/>
        <end position="58"/>
    </location>
</feature>
<keyword evidence="2" id="KW-0472">Membrane</keyword>
<reference evidence="4" key="1">
    <citation type="journal article" date="2017" name="Nat. Commun.">
        <title>The asparagus genome sheds light on the origin and evolution of a young Y chromosome.</title>
        <authorList>
            <person name="Harkess A."/>
            <person name="Zhou J."/>
            <person name="Xu C."/>
            <person name="Bowers J.E."/>
            <person name="Van der Hulst R."/>
            <person name="Ayyampalayam S."/>
            <person name="Mercati F."/>
            <person name="Riccardi P."/>
            <person name="McKain M.R."/>
            <person name="Kakrana A."/>
            <person name="Tang H."/>
            <person name="Ray J."/>
            <person name="Groenendijk J."/>
            <person name="Arikit S."/>
            <person name="Mathioni S.M."/>
            <person name="Nakano M."/>
            <person name="Shan H."/>
            <person name="Telgmann-Rauber A."/>
            <person name="Kanno A."/>
            <person name="Yue Z."/>
            <person name="Chen H."/>
            <person name="Li W."/>
            <person name="Chen Y."/>
            <person name="Xu X."/>
            <person name="Zhang Y."/>
            <person name="Luo S."/>
            <person name="Chen H."/>
            <person name="Gao J."/>
            <person name="Mao Z."/>
            <person name="Pires J.C."/>
            <person name="Luo M."/>
            <person name="Kudrna D."/>
            <person name="Wing R.A."/>
            <person name="Meyers B.C."/>
            <person name="Yi K."/>
            <person name="Kong H."/>
            <person name="Lavrijsen P."/>
            <person name="Sunseri F."/>
            <person name="Falavigna A."/>
            <person name="Ye Y."/>
            <person name="Leebens-Mack J.H."/>
            <person name="Chen G."/>
        </authorList>
    </citation>
    <scope>NUCLEOTIDE SEQUENCE [LARGE SCALE GENOMIC DNA]</scope>
    <source>
        <strain evidence="4">cv. DH0086</strain>
    </source>
</reference>
<proteinExistence type="predicted"/>
<feature type="transmembrane region" description="Helical" evidence="2">
    <location>
        <begin position="308"/>
        <end position="328"/>
    </location>
</feature>
<evidence type="ECO:0000313" key="4">
    <source>
        <dbReference type="Proteomes" id="UP000243459"/>
    </source>
</evidence>
<feature type="coiled-coil region" evidence="1">
    <location>
        <begin position="160"/>
        <end position="187"/>
    </location>
</feature>